<organism evidence="1">
    <name type="scientific">Cacopsylla melanoneura</name>
    <dbReference type="NCBI Taxonomy" id="428564"/>
    <lineage>
        <taxon>Eukaryota</taxon>
        <taxon>Metazoa</taxon>
        <taxon>Ecdysozoa</taxon>
        <taxon>Arthropoda</taxon>
        <taxon>Hexapoda</taxon>
        <taxon>Insecta</taxon>
        <taxon>Pterygota</taxon>
        <taxon>Neoptera</taxon>
        <taxon>Paraneoptera</taxon>
        <taxon>Hemiptera</taxon>
        <taxon>Sternorrhyncha</taxon>
        <taxon>Psylloidea</taxon>
        <taxon>Psyllidae</taxon>
        <taxon>Psyllinae</taxon>
        <taxon>Cacopsylla</taxon>
    </lineage>
</organism>
<dbReference type="AlphaFoldDB" id="A0A8D9BJ75"/>
<dbReference type="EMBL" id="HBUF01647681">
    <property type="protein sequence ID" value="CAG6786245.1"/>
    <property type="molecule type" value="Transcribed_RNA"/>
</dbReference>
<evidence type="ECO:0000313" key="1">
    <source>
        <dbReference type="EMBL" id="CAG6786245.1"/>
    </source>
</evidence>
<protein>
    <submittedName>
        <fullName evidence="1">Uncharacterized protein</fullName>
    </submittedName>
</protein>
<name>A0A8D9BJ75_9HEMI</name>
<reference evidence="1" key="1">
    <citation type="submission" date="2021-05" db="EMBL/GenBank/DDBJ databases">
        <authorList>
            <person name="Alioto T."/>
            <person name="Alioto T."/>
            <person name="Gomez Garrido J."/>
        </authorList>
    </citation>
    <scope>NUCLEOTIDE SEQUENCE</scope>
</reference>
<sequence>MLVRIISCANIVANTKRVNWKKLSSTGSLVVICHDRTLSSVNTCATCATTERTKSTRCGRTFSVTWERNRINVTSVRMQVREIHTSVFICGLSIKYSLFTFRFETSTTETLWSNLLLN</sequence>
<proteinExistence type="predicted"/>
<accession>A0A8D9BJ75</accession>